<keyword evidence="2" id="KW-1133">Transmembrane helix</keyword>
<evidence type="ECO:0000313" key="4">
    <source>
        <dbReference type="Proteomes" id="UP000830542"/>
    </source>
</evidence>
<evidence type="ECO:0000313" key="3">
    <source>
        <dbReference type="EMBL" id="UOO97051.1"/>
    </source>
</evidence>
<feature type="transmembrane region" description="Helical" evidence="2">
    <location>
        <begin position="30"/>
        <end position="54"/>
    </location>
</feature>
<organism evidence="3 4">
    <name type="scientific">Halococcus dombrowskii</name>
    <dbReference type="NCBI Taxonomy" id="179637"/>
    <lineage>
        <taxon>Archaea</taxon>
        <taxon>Methanobacteriati</taxon>
        <taxon>Methanobacteriota</taxon>
        <taxon>Stenosarchaea group</taxon>
        <taxon>Halobacteria</taxon>
        <taxon>Halobacteriales</taxon>
        <taxon>Halococcaceae</taxon>
        <taxon>Halococcus</taxon>
    </lineage>
</organism>
<keyword evidence="3" id="KW-0614">Plasmid</keyword>
<dbReference type="Proteomes" id="UP000830542">
    <property type="component" value="Plasmid unnamed2"/>
</dbReference>
<feature type="region of interest" description="Disordered" evidence="1">
    <location>
        <begin position="61"/>
        <end position="83"/>
    </location>
</feature>
<protein>
    <submittedName>
        <fullName evidence="3">Uncharacterized protein</fullName>
    </submittedName>
</protein>
<dbReference type="AlphaFoldDB" id="A0AAX3AU06"/>
<accession>A0AAX3AU06</accession>
<keyword evidence="2" id="KW-0812">Transmembrane</keyword>
<proteinExistence type="predicted"/>
<feature type="compositionally biased region" description="Basic and acidic residues" evidence="1">
    <location>
        <begin position="71"/>
        <end position="83"/>
    </location>
</feature>
<dbReference type="RefSeq" id="WP_244706337.1">
    <property type="nucleotide sequence ID" value="NZ_BAAADN010000050.1"/>
</dbReference>
<reference evidence="3" key="1">
    <citation type="submission" date="2022-04" db="EMBL/GenBank/DDBJ databases">
        <title>Sequencing and genomic assembly of Halococcus dombrowskii.</title>
        <authorList>
            <person name="Lim S.W."/>
            <person name="MacLea K.S."/>
        </authorList>
    </citation>
    <scope>NUCLEOTIDE SEQUENCE</scope>
    <source>
        <strain evidence="3">H4</strain>
        <plasmid evidence="3">unnamed2</plasmid>
    </source>
</reference>
<geneLocation type="plasmid" evidence="3 4">
    <name>unnamed2</name>
</geneLocation>
<evidence type="ECO:0000256" key="1">
    <source>
        <dbReference type="SAM" id="MobiDB-lite"/>
    </source>
</evidence>
<dbReference type="KEGG" id="hdo:MUK72_16590"/>
<name>A0AAX3AU06_HALDO</name>
<dbReference type="EMBL" id="CP095007">
    <property type="protein sequence ID" value="UOO97051.1"/>
    <property type="molecule type" value="Genomic_DNA"/>
</dbReference>
<keyword evidence="2" id="KW-0472">Membrane</keyword>
<sequence>MQITSMFITLDCDRSNRGKMTIFGMPDPTFVVFVGTILAGSIGAIHYVLTYVILGKSIKSVDQGSTPETANPEKERIADGGDE</sequence>
<evidence type="ECO:0000256" key="2">
    <source>
        <dbReference type="SAM" id="Phobius"/>
    </source>
</evidence>
<keyword evidence="4" id="KW-1185">Reference proteome</keyword>
<dbReference type="GeneID" id="71763500"/>
<gene>
    <name evidence="3" type="ORF">MUK72_16590</name>
</gene>